<organism evidence="2 3">
    <name type="scientific">Actinomadura meyerae</name>
    <dbReference type="NCBI Taxonomy" id="240840"/>
    <lineage>
        <taxon>Bacteria</taxon>
        <taxon>Bacillati</taxon>
        <taxon>Actinomycetota</taxon>
        <taxon>Actinomycetes</taxon>
        <taxon>Streptosporangiales</taxon>
        <taxon>Thermomonosporaceae</taxon>
        <taxon>Actinomadura</taxon>
    </lineage>
</organism>
<evidence type="ECO:0000256" key="1">
    <source>
        <dbReference type="SAM" id="Phobius"/>
    </source>
</evidence>
<keyword evidence="1" id="KW-1133">Transmembrane helix</keyword>
<name>A0A239KPY0_9ACTN</name>
<proteinExistence type="predicted"/>
<accession>A0A239KPY0</accession>
<feature type="transmembrane region" description="Helical" evidence="1">
    <location>
        <begin position="17"/>
        <end position="36"/>
    </location>
</feature>
<dbReference type="Proteomes" id="UP000198318">
    <property type="component" value="Unassembled WGS sequence"/>
</dbReference>
<reference evidence="2 3" key="1">
    <citation type="submission" date="2017-06" db="EMBL/GenBank/DDBJ databases">
        <authorList>
            <person name="Kim H.J."/>
            <person name="Triplett B.A."/>
        </authorList>
    </citation>
    <scope>NUCLEOTIDE SEQUENCE [LARGE SCALE GENOMIC DNA]</scope>
    <source>
        <strain evidence="2 3">DSM 44715</strain>
    </source>
</reference>
<keyword evidence="1" id="KW-0812">Transmembrane</keyword>
<dbReference type="EMBL" id="FZOR01000019">
    <property type="protein sequence ID" value="SNT20437.1"/>
    <property type="molecule type" value="Genomic_DNA"/>
</dbReference>
<dbReference type="OrthoDB" id="3267875at2"/>
<keyword evidence="3" id="KW-1185">Reference proteome</keyword>
<gene>
    <name evidence="2" type="ORF">SAMN05443665_101942</name>
</gene>
<evidence type="ECO:0000313" key="2">
    <source>
        <dbReference type="EMBL" id="SNT20437.1"/>
    </source>
</evidence>
<dbReference type="AlphaFoldDB" id="A0A239KPY0"/>
<protein>
    <submittedName>
        <fullName evidence="2">Uncharacterized protein</fullName>
    </submittedName>
</protein>
<sequence length="69" mass="7459">MYAWIWRRLPGEWPTKTAIALGIVLAVAAVLWYAAFPRVEAKLQFDHGVVQDGPGVVQTPSPSGSAPRG</sequence>
<evidence type="ECO:0000313" key="3">
    <source>
        <dbReference type="Proteomes" id="UP000198318"/>
    </source>
</evidence>
<keyword evidence="1" id="KW-0472">Membrane</keyword>
<dbReference type="RefSeq" id="WP_089327629.1">
    <property type="nucleotide sequence ID" value="NZ_FZOR01000019.1"/>
</dbReference>